<gene>
    <name evidence="2" type="ORF">ACEZDB_26860</name>
</gene>
<evidence type="ECO:0000313" key="3">
    <source>
        <dbReference type="Proteomes" id="UP001592530"/>
    </source>
</evidence>
<organism evidence="2 3">
    <name type="scientific">Streptacidiphilus alkalitolerans</name>
    <dbReference type="NCBI Taxonomy" id="3342712"/>
    <lineage>
        <taxon>Bacteria</taxon>
        <taxon>Bacillati</taxon>
        <taxon>Actinomycetota</taxon>
        <taxon>Actinomycetes</taxon>
        <taxon>Kitasatosporales</taxon>
        <taxon>Streptomycetaceae</taxon>
        <taxon>Streptacidiphilus</taxon>
    </lineage>
</organism>
<comment type="caution">
    <text evidence="2">The sequence shown here is derived from an EMBL/GenBank/DDBJ whole genome shotgun (WGS) entry which is preliminary data.</text>
</comment>
<dbReference type="Gene3D" id="3.40.50.300">
    <property type="entry name" value="P-loop containing nucleotide triphosphate hydrolases"/>
    <property type="match status" value="1"/>
</dbReference>
<dbReference type="Pfam" id="PF13481">
    <property type="entry name" value="AAA_25"/>
    <property type="match status" value="1"/>
</dbReference>
<protein>
    <submittedName>
        <fullName evidence="2">AAA family ATPase</fullName>
    </submittedName>
</protein>
<proteinExistence type="predicted"/>
<dbReference type="Proteomes" id="UP001592530">
    <property type="component" value="Unassembled WGS sequence"/>
</dbReference>
<dbReference type="EMBL" id="JBHEZY010000012">
    <property type="protein sequence ID" value="MFC1434265.1"/>
    <property type="molecule type" value="Genomic_DNA"/>
</dbReference>
<sequence>MTSTEQSAGTPVGGDLPPGYRRAVEERFSDDLWEGFPVDYPSQYVPQPGTGPQQAQESDQFDPAEDRITRLLGELLDTDDLDKIPSLQPLIADYLFMDSVGRINGPSGHGKSFVSLDMAGHIATGRPWHGRAAQKGTVVYLVAEGVRGIRKRVRAWEQHHGVKMHGVKFLPRPVQAMDAEWLDLIELLRRIRPVLVIIDTQARVTVGVEENSATEMGRVIHRMEELRAATGACVLLIHHKGLNGDHGRGSSAVKGAMQTELTVEKKGDSVTLATDKQKDSEEMGKLSFWLQQVALNSEAEEDGRPVTSAVLVLDEAAVDDDAPPVKLAPAARKLLETLLTLESPEPNKAVIDAFKVLHGHGLQRETASRELNELARVGLADRINATGTILWRASEAGRAHSP</sequence>
<evidence type="ECO:0000256" key="1">
    <source>
        <dbReference type="SAM" id="MobiDB-lite"/>
    </source>
</evidence>
<feature type="region of interest" description="Disordered" evidence="1">
    <location>
        <begin position="1"/>
        <end position="62"/>
    </location>
</feature>
<dbReference type="SUPFAM" id="SSF52540">
    <property type="entry name" value="P-loop containing nucleoside triphosphate hydrolases"/>
    <property type="match status" value="1"/>
</dbReference>
<accession>A0ABV6X7I2</accession>
<dbReference type="RefSeq" id="WP_380556639.1">
    <property type="nucleotide sequence ID" value="NZ_JBHEZY010000012.1"/>
</dbReference>
<evidence type="ECO:0000313" key="2">
    <source>
        <dbReference type="EMBL" id="MFC1434265.1"/>
    </source>
</evidence>
<reference evidence="2 3" key="1">
    <citation type="submission" date="2024-09" db="EMBL/GenBank/DDBJ databases">
        <authorList>
            <person name="Lee S.D."/>
        </authorList>
    </citation>
    <scope>NUCLEOTIDE SEQUENCE [LARGE SCALE GENOMIC DNA]</scope>
    <source>
        <strain evidence="2 3">N1-3</strain>
    </source>
</reference>
<name>A0ABV6X7I2_9ACTN</name>
<dbReference type="InterPro" id="IPR027417">
    <property type="entry name" value="P-loop_NTPase"/>
</dbReference>